<keyword evidence="6 10" id="KW-0594">Phospholipid biosynthesis</keyword>
<dbReference type="Gene3D" id="3.40.718.10">
    <property type="entry name" value="Isopropylmalate Dehydrogenase"/>
    <property type="match status" value="1"/>
</dbReference>
<evidence type="ECO:0000256" key="4">
    <source>
        <dbReference type="ARBA" id="ARBA00022679"/>
    </source>
</evidence>
<keyword evidence="7 10" id="KW-1208">Phospholipid metabolism</keyword>
<dbReference type="PANTHER" id="PTHR30100">
    <property type="entry name" value="FATTY ACID/PHOSPHOLIPID SYNTHESIS PROTEIN PLSX"/>
    <property type="match status" value="1"/>
</dbReference>
<evidence type="ECO:0000256" key="6">
    <source>
        <dbReference type="ARBA" id="ARBA00023209"/>
    </source>
</evidence>
<evidence type="ECO:0000256" key="10">
    <source>
        <dbReference type="HAMAP-Rule" id="MF_00019"/>
    </source>
</evidence>
<comment type="pathway">
    <text evidence="10">Lipid metabolism; phospholipid metabolism.</text>
</comment>
<dbReference type="EMBL" id="QICQ01000014">
    <property type="protein sequence ID" value="PXV80682.1"/>
    <property type="molecule type" value="Genomic_DNA"/>
</dbReference>
<evidence type="ECO:0000256" key="8">
    <source>
        <dbReference type="ARBA" id="ARBA00024069"/>
    </source>
</evidence>
<evidence type="ECO:0000313" key="12">
    <source>
        <dbReference type="Proteomes" id="UP000247780"/>
    </source>
</evidence>
<dbReference type="NCBIfam" id="TIGR00182">
    <property type="entry name" value="plsX"/>
    <property type="match status" value="1"/>
</dbReference>
<keyword evidence="5 10" id="KW-0443">Lipid metabolism</keyword>
<comment type="function">
    <text evidence="10">Catalyzes the reversible formation of acyl-phosphate (acyl-PO(4)) from acyl-[acyl-carrier-protein] (acyl-ACP). This enzyme utilizes acyl-ACP as fatty acyl donor, but not acyl-CoA.</text>
</comment>
<keyword evidence="4 10" id="KW-0808">Transferase</keyword>
<comment type="similarity">
    <text evidence="10">Belongs to the PlsX family.</text>
</comment>
<proteinExistence type="inferred from homology"/>
<accession>A0ABX5M826</accession>
<comment type="subunit">
    <text evidence="9 10">Homodimer. Probably interacts with PlsY.</text>
</comment>
<evidence type="ECO:0000256" key="5">
    <source>
        <dbReference type="ARBA" id="ARBA00023098"/>
    </source>
</evidence>
<keyword evidence="3 10" id="KW-0444">Lipid biosynthesis</keyword>
<evidence type="ECO:0000256" key="9">
    <source>
        <dbReference type="ARBA" id="ARBA00046608"/>
    </source>
</evidence>
<dbReference type="PIRSF" id="PIRSF002465">
    <property type="entry name" value="Phsphlp_syn_PlsX"/>
    <property type="match status" value="1"/>
</dbReference>
<name>A0ABX5M826_9PROT</name>
<comment type="caution">
    <text evidence="11">The sequence shown here is derived from an EMBL/GenBank/DDBJ whole genome shotgun (WGS) entry which is preliminary data.</text>
</comment>
<sequence>MGGDHGPHVTVPSAVEYLRHDRDTNIILVGRPEILTKELNALNISPDSRLRLYPASEIVGMDEHPAIALRNKKDSSMRVALNLVKNGEAQACISAGNTGALLATSRFVLKTIPGIDRPALAVVLPTISGHTYVLDLGANVNCTAEHLFQFGVMGATLVSSVENKPNPSIGLLNIGEEDIKGNDVVKQAAGLFRSSGLNFYGNIEGDDIYRGTTNVVVCDGFVGNVALKTSEGLAQMLASYLREEFRRSLFSKLAGLVALPVINAFRRRVDHRQYNGASLLGLRGTVIKSHGSADSFAFRCAIKRAVDEIRGGTLRRIVEHIETLRYNIEQNITQPASVE</sequence>
<evidence type="ECO:0000313" key="11">
    <source>
        <dbReference type="EMBL" id="PXV80682.1"/>
    </source>
</evidence>
<reference evidence="11 12" key="1">
    <citation type="submission" date="2018-04" db="EMBL/GenBank/DDBJ databases">
        <title>Active sludge and wastewater microbial communities from Klosterneuburg, Austria.</title>
        <authorList>
            <person name="Wagner M."/>
        </authorList>
    </citation>
    <scope>NUCLEOTIDE SEQUENCE [LARGE SCALE GENOMIC DNA]</scope>
    <source>
        <strain evidence="11 12">Nm 57</strain>
    </source>
</reference>
<keyword evidence="2 10" id="KW-0963">Cytoplasm</keyword>
<gene>
    <name evidence="10" type="primary">plsX</name>
    <name evidence="11" type="ORF">C8R14_11415</name>
</gene>
<dbReference type="PANTHER" id="PTHR30100:SF1">
    <property type="entry name" value="PHOSPHATE ACYLTRANSFERASE"/>
    <property type="match status" value="1"/>
</dbReference>
<organism evidence="11 12">
    <name type="scientific">Nitrosomonas eutropha</name>
    <dbReference type="NCBI Taxonomy" id="916"/>
    <lineage>
        <taxon>Bacteria</taxon>
        <taxon>Pseudomonadati</taxon>
        <taxon>Pseudomonadota</taxon>
        <taxon>Betaproteobacteria</taxon>
        <taxon>Nitrosomonadales</taxon>
        <taxon>Nitrosomonadaceae</taxon>
        <taxon>Nitrosomonas</taxon>
    </lineage>
</organism>
<dbReference type="InterPro" id="IPR003664">
    <property type="entry name" value="FA_synthesis"/>
</dbReference>
<dbReference type="Proteomes" id="UP000247780">
    <property type="component" value="Unassembled WGS sequence"/>
</dbReference>
<dbReference type="GO" id="GO:0016746">
    <property type="term" value="F:acyltransferase activity"/>
    <property type="evidence" value="ECO:0007669"/>
    <property type="project" value="UniProtKB-KW"/>
</dbReference>
<dbReference type="HAMAP" id="MF_00019">
    <property type="entry name" value="PlsX"/>
    <property type="match status" value="1"/>
</dbReference>
<protein>
    <recommendedName>
        <fullName evidence="8 10">Phosphate acyltransferase</fullName>
        <ecNumber evidence="8 10">2.3.1.274</ecNumber>
    </recommendedName>
    <alternativeName>
        <fullName evidence="10">Acyl-ACP phosphotransacylase</fullName>
    </alternativeName>
    <alternativeName>
        <fullName evidence="10">Acyl-[acyl-carrier-protein]--phosphate acyltransferase</fullName>
    </alternativeName>
    <alternativeName>
        <fullName evidence="10">Phosphate-acyl-ACP acyltransferase</fullName>
    </alternativeName>
</protein>
<comment type="catalytic activity">
    <reaction evidence="1 10">
        <text>a fatty acyl-[ACP] + phosphate = an acyl phosphate + holo-[ACP]</text>
        <dbReference type="Rhea" id="RHEA:42292"/>
        <dbReference type="Rhea" id="RHEA-COMP:9685"/>
        <dbReference type="Rhea" id="RHEA-COMP:14125"/>
        <dbReference type="ChEBI" id="CHEBI:43474"/>
        <dbReference type="ChEBI" id="CHEBI:59918"/>
        <dbReference type="ChEBI" id="CHEBI:64479"/>
        <dbReference type="ChEBI" id="CHEBI:138651"/>
        <dbReference type="EC" id="2.3.1.274"/>
    </reaction>
</comment>
<dbReference type="InterPro" id="IPR012281">
    <property type="entry name" value="Phospholipid_synth_PlsX-like"/>
</dbReference>
<keyword evidence="11" id="KW-0012">Acyltransferase</keyword>
<evidence type="ECO:0000256" key="3">
    <source>
        <dbReference type="ARBA" id="ARBA00022516"/>
    </source>
</evidence>
<dbReference type="EC" id="2.3.1.274" evidence="8 10"/>
<dbReference type="SUPFAM" id="SSF53659">
    <property type="entry name" value="Isocitrate/Isopropylmalate dehydrogenase-like"/>
    <property type="match status" value="1"/>
</dbReference>
<evidence type="ECO:0000256" key="7">
    <source>
        <dbReference type="ARBA" id="ARBA00023264"/>
    </source>
</evidence>
<evidence type="ECO:0000256" key="1">
    <source>
        <dbReference type="ARBA" id="ARBA00001232"/>
    </source>
</evidence>
<comment type="subcellular location">
    <subcellularLocation>
        <location evidence="10">Cytoplasm</location>
    </subcellularLocation>
    <text evidence="10">Associated with the membrane possibly through PlsY.</text>
</comment>
<evidence type="ECO:0000256" key="2">
    <source>
        <dbReference type="ARBA" id="ARBA00022490"/>
    </source>
</evidence>
<keyword evidence="12" id="KW-1185">Reference proteome</keyword>
<dbReference type="Pfam" id="PF02504">
    <property type="entry name" value="FA_synthesis"/>
    <property type="match status" value="1"/>
</dbReference>